<dbReference type="Proteomes" id="UP000030905">
    <property type="component" value="Chromosome"/>
</dbReference>
<proteinExistence type="predicted"/>
<dbReference type="RefSeq" id="WP_003440399.1">
    <property type="nucleotide sequence ID" value="NZ_ANZB01000001.1"/>
</dbReference>
<dbReference type="Proteomes" id="UP000028042">
    <property type="component" value="Unassembled WGS sequence"/>
</dbReference>
<reference evidence="4" key="2">
    <citation type="submission" date="2015-10" db="EMBL/GenBank/DDBJ databases">
        <title>Improved Draft Genome Sequence of Clostridium pasteurianum Strain ATCC 6013 (DSM 525) Using a Hybrid Next-Generation Sequencing Approach.</title>
        <authorList>
            <person name="Pyne M.E."/>
            <person name="Utturkar S.M."/>
            <person name="Brown S.D."/>
            <person name="Moo-Young M."/>
            <person name="Chung D.A."/>
            <person name="Chou P.C."/>
        </authorList>
    </citation>
    <scope>NUCLEOTIDE SEQUENCE</scope>
    <source>
        <strain evidence="4">ATCC 6013</strain>
    </source>
</reference>
<dbReference type="KEGG" id="cpae:CPAST_c01550"/>
<accession>A0A0H3J5P5</accession>
<evidence type="ECO:0000313" key="5">
    <source>
        <dbReference type="Proteomes" id="UP000028042"/>
    </source>
</evidence>
<keyword evidence="1" id="KW-1133">Transmembrane helix</keyword>
<evidence type="ECO:0000256" key="1">
    <source>
        <dbReference type="SAM" id="Phobius"/>
    </source>
</evidence>
<dbReference type="eggNOG" id="ENOG50324PY">
    <property type="taxonomic scope" value="Bacteria"/>
</dbReference>
<keyword evidence="1" id="KW-0472">Membrane</keyword>
<gene>
    <name evidence="3" type="ORF">CLPA_c01550</name>
    <name evidence="4" type="ORF">CP6013_02992</name>
</gene>
<dbReference type="InterPro" id="IPR055431">
    <property type="entry name" value="RsgI_M"/>
</dbReference>
<keyword evidence="6" id="KW-1185">Reference proteome</keyword>
<dbReference type="EMBL" id="CP009268">
    <property type="protein sequence ID" value="AJA50243.1"/>
    <property type="molecule type" value="Genomic_DNA"/>
</dbReference>
<reference evidence="4 5" key="3">
    <citation type="journal article" name="Genome Announc.">
        <title>Improved Draft Genome Sequence of Clostridium pasteurianum Strain ATCC 6013 (DSM 525) Using a Hybrid Next-Generation Sequencing Approach.</title>
        <authorList>
            <person name="Pyne M.E."/>
            <person name="Utturkar S."/>
            <person name="Brown S.D."/>
            <person name="Moo-Young M."/>
            <person name="Chung D.A."/>
            <person name="Chou C.P."/>
        </authorList>
    </citation>
    <scope>NUCLEOTIDE SEQUENCE [LARGE SCALE GENOMIC DNA]</scope>
    <source>
        <strain evidence="4 5">ATCC 6013</strain>
    </source>
</reference>
<evidence type="ECO:0000313" key="3">
    <source>
        <dbReference type="EMBL" id="AJA50243.1"/>
    </source>
</evidence>
<dbReference type="GeneID" id="93072411"/>
<name>A0A0H3J5P5_CLOPA</name>
<dbReference type="EMBL" id="JPGY02000001">
    <property type="protein sequence ID" value="KRU13744.1"/>
    <property type="molecule type" value="Genomic_DNA"/>
</dbReference>
<evidence type="ECO:0000313" key="6">
    <source>
        <dbReference type="Proteomes" id="UP000030905"/>
    </source>
</evidence>
<keyword evidence="1" id="KW-0812">Transmembrane</keyword>
<sequence length="165" mass="18534">MNKVNDSQTINLEEFKTQKNASSNKFIKIKRPMAVLSILIIFTIIITYYIYSYTTSLVIVNAGISINLKVNRWNKVIDVSSTNSSGDAIISHNNIKHKNINDALLIILGKAEANNYVNPVDDTNESKKKISILISGNSLDISNFSNIVKEKKFDLTINENGREKK</sequence>
<dbReference type="PATRIC" id="fig|1262449.3.peg.44"/>
<dbReference type="AlphaFoldDB" id="A0A0H3J5P5"/>
<dbReference type="KEGG" id="cpat:CLPA_c01550"/>
<feature type="transmembrane region" description="Helical" evidence="1">
    <location>
        <begin position="33"/>
        <end position="51"/>
    </location>
</feature>
<evidence type="ECO:0000313" key="4">
    <source>
        <dbReference type="EMBL" id="KRU13744.1"/>
    </source>
</evidence>
<evidence type="ECO:0000259" key="2">
    <source>
        <dbReference type="Pfam" id="PF23750"/>
    </source>
</evidence>
<feature type="domain" description="Anti-sigma factor RsgI-like middle" evidence="2">
    <location>
        <begin position="65"/>
        <end position="145"/>
    </location>
</feature>
<organism evidence="3 6">
    <name type="scientific">Clostridium pasteurianum DSM 525 = ATCC 6013</name>
    <dbReference type="NCBI Taxonomy" id="1262449"/>
    <lineage>
        <taxon>Bacteria</taxon>
        <taxon>Bacillati</taxon>
        <taxon>Bacillota</taxon>
        <taxon>Clostridia</taxon>
        <taxon>Eubacteriales</taxon>
        <taxon>Clostridiaceae</taxon>
        <taxon>Clostridium</taxon>
    </lineage>
</organism>
<dbReference type="Pfam" id="PF23750">
    <property type="entry name" value="RsgI_M"/>
    <property type="match status" value="1"/>
</dbReference>
<protein>
    <recommendedName>
        <fullName evidence="2">Anti-sigma factor RsgI-like middle domain-containing protein</fullName>
    </recommendedName>
</protein>
<reference evidence="3 6" key="1">
    <citation type="journal article" date="2015" name="Genome Announc.">
        <title>Complete Genome Sequence of the Nitrogen-Fixing and Solvent-Producing Clostridium pasteurianum DSM 525.</title>
        <authorList>
            <person name="Poehlein A."/>
            <person name="Grosse-Honebrink A."/>
            <person name="Zhang Y."/>
            <person name="Minton N.P."/>
            <person name="Daniel R."/>
        </authorList>
    </citation>
    <scope>NUCLEOTIDE SEQUENCE [LARGE SCALE GENOMIC DNA]</scope>
    <source>
        <strain evidence="3">DSM 525</strain>
        <strain evidence="6">DSM 525 / ATCC 6013</strain>
    </source>
</reference>